<keyword evidence="2" id="KW-1185">Reference proteome</keyword>
<organism evidence="1 2">
    <name type="scientific">Lindgomyces ingoldianus</name>
    <dbReference type="NCBI Taxonomy" id="673940"/>
    <lineage>
        <taxon>Eukaryota</taxon>
        <taxon>Fungi</taxon>
        <taxon>Dikarya</taxon>
        <taxon>Ascomycota</taxon>
        <taxon>Pezizomycotina</taxon>
        <taxon>Dothideomycetes</taxon>
        <taxon>Pleosporomycetidae</taxon>
        <taxon>Pleosporales</taxon>
        <taxon>Lindgomycetaceae</taxon>
        <taxon>Lindgomyces</taxon>
    </lineage>
</organism>
<evidence type="ECO:0000313" key="1">
    <source>
        <dbReference type="EMBL" id="KAF2474582.1"/>
    </source>
</evidence>
<protein>
    <submittedName>
        <fullName evidence="1">Uncharacterized protein</fullName>
    </submittedName>
</protein>
<name>A0ACB6R7S8_9PLEO</name>
<reference evidence="1" key="1">
    <citation type="journal article" date="2020" name="Stud. Mycol.">
        <title>101 Dothideomycetes genomes: a test case for predicting lifestyles and emergence of pathogens.</title>
        <authorList>
            <person name="Haridas S."/>
            <person name="Albert R."/>
            <person name="Binder M."/>
            <person name="Bloem J."/>
            <person name="Labutti K."/>
            <person name="Salamov A."/>
            <person name="Andreopoulos B."/>
            <person name="Baker S."/>
            <person name="Barry K."/>
            <person name="Bills G."/>
            <person name="Bluhm B."/>
            <person name="Cannon C."/>
            <person name="Castanera R."/>
            <person name="Culley D."/>
            <person name="Daum C."/>
            <person name="Ezra D."/>
            <person name="Gonzalez J."/>
            <person name="Henrissat B."/>
            <person name="Kuo A."/>
            <person name="Liang C."/>
            <person name="Lipzen A."/>
            <person name="Lutzoni F."/>
            <person name="Magnuson J."/>
            <person name="Mondo S."/>
            <person name="Nolan M."/>
            <person name="Ohm R."/>
            <person name="Pangilinan J."/>
            <person name="Park H.-J."/>
            <person name="Ramirez L."/>
            <person name="Alfaro M."/>
            <person name="Sun H."/>
            <person name="Tritt A."/>
            <person name="Yoshinaga Y."/>
            <person name="Zwiers L.-H."/>
            <person name="Turgeon B."/>
            <person name="Goodwin S."/>
            <person name="Spatafora J."/>
            <person name="Crous P."/>
            <person name="Grigoriev I."/>
        </authorList>
    </citation>
    <scope>NUCLEOTIDE SEQUENCE</scope>
    <source>
        <strain evidence="1">ATCC 200398</strain>
    </source>
</reference>
<gene>
    <name evidence="1" type="ORF">BDR25DRAFT_351112</name>
</gene>
<proteinExistence type="predicted"/>
<dbReference type="EMBL" id="MU003497">
    <property type="protein sequence ID" value="KAF2474582.1"/>
    <property type="molecule type" value="Genomic_DNA"/>
</dbReference>
<dbReference type="Proteomes" id="UP000799755">
    <property type="component" value="Unassembled WGS sequence"/>
</dbReference>
<comment type="caution">
    <text evidence="1">The sequence shown here is derived from an EMBL/GenBank/DDBJ whole genome shotgun (WGS) entry which is preliminary data.</text>
</comment>
<accession>A0ACB6R7S8</accession>
<sequence>MKNTRLHIPPFSASERGKVQPHNIWCAQDKSWSSRRRFYPASHEGSAVSVYTYMMGGTATATVYLLITCIEFTISITSDMDTTILSCSRTKPAKQFRILGLPLELFYSIPLLYGKYTPRQHLDMTYFLVALYEHPNLDLNLDNAANCGLYRYFNDVVSGVEYTTSKELVLHAEYFQGTWFGEKDGVALEGHFRWLTGLWTGLVPNAEQVEMPRMWLDTGFRAEDVFPGAEVVAWAFEMTVSVVFKDGQ</sequence>
<evidence type="ECO:0000313" key="2">
    <source>
        <dbReference type="Proteomes" id="UP000799755"/>
    </source>
</evidence>